<dbReference type="AlphaFoldDB" id="A0A6P5YMM1"/>
<comment type="similarity">
    <text evidence="13">Belongs to the RING-type zinc finger family. ATL subfamily.</text>
</comment>
<dbReference type="Proteomes" id="UP000515121">
    <property type="component" value="Unplaced"/>
</dbReference>
<dbReference type="PANTHER" id="PTHR45768">
    <property type="entry name" value="E3 UBIQUITIN-PROTEIN LIGASE RNF13-LIKE"/>
    <property type="match status" value="1"/>
</dbReference>
<evidence type="ECO:0000259" key="16">
    <source>
        <dbReference type="PROSITE" id="PS50089"/>
    </source>
</evidence>
<proteinExistence type="inferred from homology"/>
<dbReference type="InterPro" id="IPR001841">
    <property type="entry name" value="Znf_RING"/>
</dbReference>
<evidence type="ECO:0000256" key="13">
    <source>
        <dbReference type="ARBA" id="ARBA00024209"/>
    </source>
</evidence>
<keyword evidence="9" id="KW-0833">Ubl conjugation pathway</keyword>
<organism evidence="17 18">
    <name type="scientific">Durio zibethinus</name>
    <name type="common">Durian</name>
    <dbReference type="NCBI Taxonomy" id="66656"/>
    <lineage>
        <taxon>Eukaryota</taxon>
        <taxon>Viridiplantae</taxon>
        <taxon>Streptophyta</taxon>
        <taxon>Embryophyta</taxon>
        <taxon>Tracheophyta</taxon>
        <taxon>Spermatophyta</taxon>
        <taxon>Magnoliopsida</taxon>
        <taxon>eudicotyledons</taxon>
        <taxon>Gunneridae</taxon>
        <taxon>Pentapetalae</taxon>
        <taxon>rosids</taxon>
        <taxon>malvids</taxon>
        <taxon>Malvales</taxon>
        <taxon>Malvaceae</taxon>
        <taxon>Helicteroideae</taxon>
        <taxon>Durio</taxon>
    </lineage>
</organism>
<protein>
    <recommendedName>
        <fullName evidence="4">RING-type E3 ubiquitin transferase</fullName>
        <ecNumber evidence="4">2.3.2.27</ecNumber>
    </recommendedName>
</protein>
<comment type="subcellular location">
    <subcellularLocation>
        <location evidence="2">Membrane</location>
        <topology evidence="2">Single-pass membrane protein</topology>
    </subcellularLocation>
</comment>
<evidence type="ECO:0000256" key="15">
    <source>
        <dbReference type="SAM" id="Phobius"/>
    </source>
</evidence>
<keyword evidence="6 15" id="KW-0812">Transmembrane</keyword>
<dbReference type="PANTHER" id="PTHR45768:SF18">
    <property type="entry name" value="RING-H2 FINGER PROTEIN ATL47-RELATED"/>
    <property type="match status" value="1"/>
</dbReference>
<comment type="catalytic activity">
    <reaction evidence="1">
        <text>S-ubiquitinyl-[E2 ubiquitin-conjugating enzyme]-L-cysteine + [acceptor protein]-L-lysine = [E2 ubiquitin-conjugating enzyme]-L-cysteine + N(6)-ubiquitinyl-[acceptor protein]-L-lysine.</text>
        <dbReference type="EC" id="2.3.2.27"/>
    </reaction>
</comment>
<dbReference type="GO" id="GO:0016567">
    <property type="term" value="P:protein ubiquitination"/>
    <property type="evidence" value="ECO:0007669"/>
    <property type="project" value="UniProtKB-UniPathway"/>
</dbReference>
<keyword evidence="5" id="KW-0808">Transferase</keyword>
<evidence type="ECO:0000256" key="4">
    <source>
        <dbReference type="ARBA" id="ARBA00012483"/>
    </source>
</evidence>
<evidence type="ECO:0000256" key="11">
    <source>
        <dbReference type="ARBA" id="ARBA00022989"/>
    </source>
</evidence>
<dbReference type="SMART" id="SM00184">
    <property type="entry name" value="RING"/>
    <property type="match status" value="1"/>
</dbReference>
<dbReference type="Pfam" id="PF12678">
    <property type="entry name" value="zf-rbx1"/>
    <property type="match status" value="1"/>
</dbReference>
<feature type="transmembrane region" description="Helical" evidence="15">
    <location>
        <begin position="39"/>
        <end position="60"/>
    </location>
</feature>
<sequence>MSFTKIDKSKLINFGSILNQINDWQHSSFSVFSYKYGQISQRVSCISLLVNLLMIIIYVIELYNELRRRSSNRLPQDIERQPSEQEQEQQQQQQDSRAIFSDETNIVINNNQATNCAKCLEEFNDEEDDCRVCFKCKHQYHRLCINQWLAKEKHCPLCHPRVPALVVALFLIENPHEDKQVIFNKRMRRTLGLQRIETGQRQSNQLLQAMQRRQPSQCAVCLEEFKDDDEEDCRSLAGKGDTLPTLSWFYPWFKIIALDNRRSSSLEALTLPISSDANTIS</sequence>
<evidence type="ECO:0000313" key="18">
    <source>
        <dbReference type="RefSeq" id="XP_022741768.1"/>
    </source>
</evidence>
<dbReference type="InterPro" id="IPR013083">
    <property type="entry name" value="Znf_RING/FYVE/PHD"/>
</dbReference>
<keyword evidence="7" id="KW-0479">Metal-binding</keyword>
<evidence type="ECO:0000256" key="7">
    <source>
        <dbReference type="ARBA" id="ARBA00022723"/>
    </source>
</evidence>
<dbReference type="KEGG" id="dzi:111293219"/>
<keyword evidence="8 14" id="KW-0863">Zinc-finger</keyword>
<evidence type="ECO:0000256" key="9">
    <source>
        <dbReference type="ARBA" id="ARBA00022786"/>
    </source>
</evidence>
<evidence type="ECO:0000256" key="1">
    <source>
        <dbReference type="ARBA" id="ARBA00000900"/>
    </source>
</evidence>
<comment type="pathway">
    <text evidence="3">Protein modification; protein ubiquitination.</text>
</comment>
<reference evidence="18" key="1">
    <citation type="submission" date="2025-08" db="UniProtKB">
        <authorList>
            <consortium name="RefSeq"/>
        </authorList>
    </citation>
    <scope>IDENTIFICATION</scope>
    <source>
        <tissue evidence="18">Fruit stalk</tissue>
    </source>
</reference>
<dbReference type="SUPFAM" id="SSF57850">
    <property type="entry name" value="RING/U-box"/>
    <property type="match status" value="1"/>
</dbReference>
<accession>A0A6P5YMM1</accession>
<feature type="domain" description="RING-type" evidence="16">
    <location>
        <begin position="116"/>
        <end position="159"/>
    </location>
</feature>
<keyword evidence="12 15" id="KW-0472">Membrane</keyword>
<evidence type="ECO:0000256" key="14">
    <source>
        <dbReference type="PROSITE-ProRule" id="PRU00175"/>
    </source>
</evidence>
<keyword evidence="17" id="KW-1185">Reference proteome</keyword>
<dbReference type="InterPro" id="IPR024766">
    <property type="entry name" value="Znf_RING_H2"/>
</dbReference>
<evidence type="ECO:0000256" key="2">
    <source>
        <dbReference type="ARBA" id="ARBA00004167"/>
    </source>
</evidence>
<evidence type="ECO:0000256" key="10">
    <source>
        <dbReference type="ARBA" id="ARBA00022833"/>
    </source>
</evidence>
<evidence type="ECO:0000313" key="17">
    <source>
        <dbReference type="Proteomes" id="UP000515121"/>
    </source>
</evidence>
<dbReference type="PROSITE" id="PS50089">
    <property type="entry name" value="ZF_RING_2"/>
    <property type="match status" value="1"/>
</dbReference>
<dbReference type="GeneID" id="111293219"/>
<name>A0A6P5YMM1_DURZI</name>
<evidence type="ECO:0000256" key="6">
    <source>
        <dbReference type="ARBA" id="ARBA00022692"/>
    </source>
</evidence>
<dbReference type="OrthoDB" id="9984778at2759"/>
<dbReference type="UniPathway" id="UPA00143"/>
<keyword evidence="10" id="KW-0862">Zinc</keyword>
<dbReference type="GO" id="GO:0008270">
    <property type="term" value="F:zinc ion binding"/>
    <property type="evidence" value="ECO:0007669"/>
    <property type="project" value="UniProtKB-KW"/>
</dbReference>
<dbReference type="Gene3D" id="3.30.40.10">
    <property type="entry name" value="Zinc/RING finger domain, C3HC4 (zinc finger)"/>
    <property type="match status" value="1"/>
</dbReference>
<dbReference type="GO" id="GO:0061630">
    <property type="term" value="F:ubiquitin protein ligase activity"/>
    <property type="evidence" value="ECO:0007669"/>
    <property type="project" value="UniProtKB-EC"/>
</dbReference>
<dbReference type="RefSeq" id="XP_022741768.1">
    <property type="nucleotide sequence ID" value="XM_022886033.1"/>
</dbReference>
<evidence type="ECO:0000256" key="5">
    <source>
        <dbReference type="ARBA" id="ARBA00022679"/>
    </source>
</evidence>
<evidence type="ECO:0000256" key="12">
    <source>
        <dbReference type="ARBA" id="ARBA00023136"/>
    </source>
</evidence>
<evidence type="ECO:0000256" key="3">
    <source>
        <dbReference type="ARBA" id="ARBA00004906"/>
    </source>
</evidence>
<keyword evidence="11 15" id="KW-1133">Transmembrane helix</keyword>
<evidence type="ECO:0000256" key="8">
    <source>
        <dbReference type="ARBA" id="ARBA00022771"/>
    </source>
</evidence>
<gene>
    <name evidence="18" type="primary">LOC111293219</name>
</gene>
<dbReference type="GO" id="GO:0016020">
    <property type="term" value="C:membrane"/>
    <property type="evidence" value="ECO:0007669"/>
    <property type="project" value="UniProtKB-SubCell"/>
</dbReference>
<dbReference type="EC" id="2.3.2.27" evidence="4"/>